<name>A0ABN2S1P7_9ACTN</name>
<dbReference type="InterPro" id="IPR029063">
    <property type="entry name" value="SAM-dependent_MTases_sf"/>
</dbReference>
<dbReference type="InterPro" id="IPR041698">
    <property type="entry name" value="Methyltransf_25"/>
</dbReference>
<keyword evidence="3" id="KW-1185">Reference proteome</keyword>
<dbReference type="Gene3D" id="3.40.50.150">
    <property type="entry name" value="Vaccinia Virus protein VP39"/>
    <property type="match status" value="1"/>
</dbReference>
<gene>
    <name evidence="2" type="ORF">GCM10009799_00030</name>
</gene>
<evidence type="ECO:0000313" key="2">
    <source>
        <dbReference type="EMBL" id="GAA1978867.1"/>
    </source>
</evidence>
<feature type="domain" description="Methyltransferase" evidence="1">
    <location>
        <begin position="61"/>
        <end position="158"/>
    </location>
</feature>
<dbReference type="Proteomes" id="UP001501585">
    <property type="component" value="Unassembled WGS sequence"/>
</dbReference>
<comment type="caution">
    <text evidence="2">The sequence shown here is derived from an EMBL/GenBank/DDBJ whole genome shotgun (WGS) entry which is preliminary data.</text>
</comment>
<proteinExistence type="predicted"/>
<dbReference type="EMBL" id="BAAAPC010000001">
    <property type="protein sequence ID" value="GAA1978867.1"/>
    <property type="molecule type" value="Genomic_DNA"/>
</dbReference>
<organism evidence="2 3">
    <name type="scientific">Nocardiopsis rhodophaea</name>
    <dbReference type="NCBI Taxonomy" id="280238"/>
    <lineage>
        <taxon>Bacteria</taxon>
        <taxon>Bacillati</taxon>
        <taxon>Actinomycetota</taxon>
        <taxon>Actinomycetes</taxon>
        <taxon>Streptosporangiales</taxon>
        <taxon>Nocardiopsidaceae</taxon>
        <taxon>Nocardiopsis</taxon>
    </lineage>
</organism>
<reference evidence="2 3" key="1">
    <citation type="journal article" date="2019" name="Int. J. Syst. Evol. Microbiol.">
        <title>The Global Catalogue of Microorganisms (GCM) 10K type strain sequencing project: providing services to taxonomists for standard genome sequencing and annotation.</title>
        <authorList>
            <consortium name="The Broad Institute Genomics Platform"/>
            <consortium name="The Broad Institute Genome Sequencing Center for Infectious Disease"/>
            <person name="Wu L."/>
            <person name="Ma J."/>
        </authorList>
    </citation>
    <scope>NUCLEOTIDE SEQUENCE [LARGE SCALE GENOMIC DNA]</scope>
    <source>
        <strain evidence="2 3">JCM 15313</strain>
    </source>
</reference>
<protein>
    <recommendedName>
        <fullName evidence="1">Methyltransferase domain-containing protein</fullName>
    </recommendedName>
</protein>
<accession>A0ABN2S1P7</accession>
<evidence type="ECO:0000313" key="3">
    <source>
        <dbReference type="Proteomes" id="UP001501585"/>
    </source>
</evidence>
<evidence type="ECO:0000259" key="1">
    <source>
        <dbReference type="Pfam" id="PF13649"/>
    </source>
</evidence>
<dbReference type="SUPFAM" id="SSF53335">
    <property type="entry name" value="S-adenosyl-L-methionine-dependent methyltransferases"/>
    <property type="match status" value="1"/>
</dbReference>
<dbReference type="Pfam" id="PF13649">
    <property type="entry name" value="Methyltransf_25"/>
    <property type="match status" value="1"/>
</dbReference>
<sequence>MSSVTHGTSDIQDYSSAVDHYLSSGRRDPIKVQAEEPFTRRILRDVIDNLHRPIGGTIRMIDMGCGTGDGLALLSNTSDGEIELRSLYNIFYHGLDSDPSMINAARALNTNVRASTFSVGDMRDCGRADFDDYDLYLSFGVPWSHLTPREAQDLLANLFIKTRRSSLRTALVVDVLGRYSIEWVKQWPYAQWDYSMSFMNSAEDVVHAPMSFYSRDTLSDLIDGASQQSGTKPARVDFHDRSIMTGRHTSTGTFNNTLPPYRNYINQLLSGRTDVDLDNLYFTPPQEDCPPEVQTFFASFASSWNERITRANETSGQVDEDELKARNLALGKQLVALEQRSQRGLGVGHSFTATIYLD</sequence>